<dbReference type="SUPFAM" id="SSF103642">
    <property type="entry name" value="Sec-C motif"/>
    <property type="match status" value="1"/>
</dbReference>
<keyword evidence="1" id="KW-0802">TPR repeat</keyword>
<evidence type="ECO:0008006" key="4">
    <source>
        <dbReference type="Google" id="ProtNLM"/>
    </source>
</evidence>
<evidence type="ECO:0000256" key="1">
    <source>
        <dbReference type="PROSITE-ProRule" id="PRU00339"/>
    </source>
</evidence>
<dbReference type="PROSITE" id="PS50005">
    <property type="entry name" value="TPR"/>
    <property type="match status" value="1"/>
</dbReference>
<dbReference type="Gene3D" id="3.10.450.50">
    <property type="match status" value="1"/>
</dbReference>
<dbReference type="Proteomes" id="UP000321899">
    <property type="component" value="Unassembled WGS sequence"/>
</dbReference>
<protein>
    <recommendedName>
        <fullName evidence="4">Tetratricopeptide repeat protein</fullName>
    </recommendedName>
</protein>
<dbReference type="SMART" id="SM00028">
    <property type="entry name" value="TPR"/>
    <property type="match status" value="4"/>
</dbReference>
<dbReference type="Pfam" id="PF13181">
    <property type="entry name" value="TPR_8"/>
    <property type="match status" value="1"/>
</dbReference>
<sequence length="634" mass="72040">MENYNRNHMKTGRNEKCFCGSGKKYKKCCINKKQANSKDSKSIDGLIHDAGMMALEHDKKSIDKSILILKKVLLDSNLSEDSLKNAKLNLSVAYRHLGEHKKAIDTLEELEEFYDGESDFSQYILNSLAISYEALGFYDESCRIYESLLESWENVNCKSSEDRKKRGIYLIEAGKSFHSNKNIEKAIECWTSSIEYLQEFSESEAEHIGRARANIAFAKLGSDKESIQKEGINELEESSRRKLKIGDAQGLANNYCNLGTYFRKKKRYARAISYYRKDLFLSEMVGNKRDIASTLGNFATMYAELKQFKQGREMLRKAKLLAEELSDDMLHHICEQQLNYINSEAKLCGLNKVGIGDKAECACGSDKLYVECCGLADFEPVSMPQIYGGISEEAKRIHDEISSTGRATSPLDFILRTIPRHQQRKSWTEHGVHDGWISMKELPDMASLHIISAKEMANKASGNDELNSSLSAVILAVCHLEAFINQVSYFLLDNIDHPEVEILDIPDDLKDKGAYNYQRTTSLEEKWKALSNCLNGSGWLESLAEWKDVKDLIYIRNELVHFKTNGYEQVVPPPRTKGIIYSKVPTSVVTRDEPHSWPFKILTGSLANWAVEISERLVNKMKDDYNSSRRSGTV</sequence>
<keyword evidence="3" id="KW-1185">Reference proteome</keyword>
<evidence type="ECO:0000313" key="2">
    <source>
        <dbReference type="EMBL" id="TYT75524.1"/>
    </source>
</evidence>
<dbReference type="SUPFAM" id="SSF48452">
    <property type="entry name" value="TPR-like"/>
    <property type="match status" value="2"/>
</dbReference>
<dbReference type="Pfam" id="PF02810">
    <property type="entry name" value="SEC-C"/>
    <property type="match status" value="1"/>
</dbReference>
<feature type="repeat" description="TPR" evidence="1">
    <location>
        <begin position="252"/>
        <end position="285"/>
    </location>
</feature>
<dbReference type="AlphaFoldDB" id="A0A5Q4VCT9"/>
<dbReference type="EMBL" id="VDMB01000003">
    <property type="protein sequence ID" value="TYT75524.1"/>
    <property type="molecule type" value="Genomic_DNA"/>
</dbReference>
<dbReference type="InterPro" id="IPR011990">
    <property type="entry name" value="TPR-like_helical_dom_sf"/>
</dbReference>
<organism evidence="2 3">
    <name type="scientific">Desulfobotulus mexicanus</name>
    <dbReference type="NCBI Taxonomy" id="2586642"/>
    <lineage>
        <taxon>Bacteria</taxon>
        <taxon>Pseudomonadati</taxon>
        <taxon>Thermodesulfobacteriota</taxon>
        <taxon>Desulfobacteria</taxon>
        <taxon>Desulfobacterales</taxon>
        <taxon>Desulfobacteraceae</taxon>
        <taxon>Desulfobotulus</taxon>
    </lineage>
</organism>
<reference evidence="2 3" key="1">
    <citation type="submission" date="2019-06" db="EMBL/GenBank/DDBJ databases">
        <title>Desulfobotulus mexicanus sp. nov., a novel sulfate-reducing bacterium isolated from the sediment of an alkaline crater lake in Mexico.</title>
        <authorList>
            <person name="Hirschler-Rea A."/>
        </authorList>
    </citation>
    <scope>NUCLEOTIDE SEQUENCE [LARGE SCALE GENOMIC DNA]</scope>
    <source>
        <strain evidence="2 3">PAR22N</strain>
    </source>
</reference>
<dbReference type="InterPro" id="IPR019734">
    <property type="entry name" value="TPR_rpt"/>
</dbReference>
<evidence type="ECO:0000313" key="3">
    <source>
        <dbReference type="Proteomes" id="UP000321899"/>
    </source>
</evidence>
<accession>A0A5Q4VCT9</accession>
<dbReference type="Gene3D" id="1.25.40.10">
    <property type="entry name" value="Tetratricopeptide repeat domain"/>
    <property type="match status" value="2"/>
</dbReference>
<dbReference type="InterPro" id="IPR004027">
    <property type="entry name" value="SEC_C_motif"/>
</dbReference>
<proteinExistence type="predicted"/>
<gene>
    <name evidence="2" type="ORF">FIM25_03530</name>
</gene>
<dbReference type="OrthoDB" id="5451078at2"/>
<dbReference type="PANTHER" id="PTHR10098">
    <property type="entry name" value="RAPSYN-RELATED"/>
    <property type="match status" value="1"/>
</dbReference>
<name>A0A5Q4VCT9_9BACT</name>
<comment type="caution">
    <text evidence="2">The sequence shown here is derived from an EMBL/GenBank/DDBJ whole genome shotgun (WGS) entry which is preliminary data.</text>
</comment>